<dbReference type="STRING" id="691883.A0A058ZCT6"/>
<dbReference type="AlphaFoldDB" id="A0A058ZCT6"/>
<gene>
    <name evidence="5" type="ORF">H696_01625</name>
</gene>
<dbReference type="SUPFAM" id="SSF53474">
    <property type="entry name" value="alpha/beta-Hydrolases"/>
    <property type="match status" value="1"/>
</dbReference>
<dbReference type="InterPro" id="IPR002018">
    <property type="entry name" value="CarbesteraseB"/>
</dbReference>
<comment type="similarity">
    <text evidence="1">Belongs to the type-B carboxylesterase/lipase family.</text>
</comment>
<keyword evidence="3" id="KW-0472">Membrane</keyword>
<accession>A0A058ZCT6</accession>
<dbReference type="GeneID" id="20526350"/>
<dbReference type="RefSeq" id="XP_009493803.1">
    <property type="nucleotide sequence ID" value="XM_009495528.1"/>
</dbReference>
<dbReference type="eggNOG" id="KOG1516">
    <property type="taxonomic scope" value="Eukaryota"/>
</dbReference>
<evidence type="ECO:0000256" key="3">
    <source>
        <dbReference type="SAM" id="Phobius"/>
    </source>
</evidence>
<organism evidence="5">
    <name type="scientific">Fonticula alba</name>
    <name type="common">Slime mold</name>
    <dbReference type="NCBI Taxonomy" id="691883"/>
    <lineage>
        <taxon>Eukaryota</taxon>
        <taxon>Rotosphaerida</taxon>
        <taxon>Fonticulaceae</taxon>
        <taxon>Fonticula</taxon>
    </lineage>
</organism>
<keyword evidence="3" id="KW-1133">Transmembrane helix</keyword>
<dbReference type="Pfam" id="PF00135">
    <property type="entry name" value="COesterase"/>
    <property type="match status" value="1"/>
</dbReference>
<evidence type="ECO:0000256" key="2">
    <source>
        <dbReference type="ARBA" id="ARBA00022801"/>
    </source>
</evidence>
<dbReference type="InterPro" id="IPR019826">
    <property type="entry name" value="Carboxylesterase_B_AS"/>
</dbReference>
<dbReference type="InterPro" id="IPR029058">
    <property type="entry name" value="AB_hydrolase_fold"/>
</dbReference>
<sequence>MCLNSPVYGLVRTSSRATQDEDCLFLNLYVPVEALKPDAARVPVMNFIHGGGFIIGAASSTHVAPDPQDWVRSTKSIAVQANYRLGALGFMAHPVLDVTDDAGTLVEPSGAFGLADQVAALEWIQRSIGAFGGDATRVTVVGESAGGFSICAMLASDYAASRPLAAGGRGLPFAQAALLSGPCSYSFPEAPFMGWAGPGGPAAGAATPTPALDPTRQLASQPRAEDWLPVASRPPVFLPPPSGPGHDGRRPAFNMLHQTEAAMRAMGCLGPDESADPELGLPVPPERVDWARVRACVYAATPDQVNGAITARRGILWFRGAFWFPTVNRAGPVFMRQPLEAFGQGYTAALMGPSVGAPATAPPRLRIAFGDNSDEGTIFVWLGFPVRVRRAEFAALLQRTVGPEAAANLMLAYGGQPAPASPAGANATTAPAANGAATLPPLRREALGPVEDLTQDRVAVARAVSDLWNCATRVSTRTLARSYEQLLAARRVPASSPSMSAIFSYYFAHAPGFARWPFDTFGAYHGAELAYIFGVRRSQYHHADQQVFEHVRGAFGRFVHGLIPWSPFRLAADHAAAPALGSQAELFFPRDPEHSLWSHVEVFGSRATVLDATWSGGLHCAAVWYNASIDAAGFLHIPDAARVGYREPVLSQFLNEAAVMFLVSAVGFLSEHRVSVLGGLLAVAGLIIVRLYTRRAGRRRAAAAAMAAKKND</sequence>
<evidence type="ECO:0000313" key="6">
    <source>
        <dbReference type="Proteomes" id="UP000030693"/>
    </source>
</evidence>
<evidence type="ECO:0000256" key="1">
    <source>
        <dbReference type="ARBA" id="ARBA00005964"/>
    </source>
</evidence>
<dbReference type="InterPro" id="IPR019819">
    <property type="entry name" value="Carboxylesterase_B_CS"/>
</dbReference>
<evidence type="ECO:0000259" key="4">
    <source>
        <dbReference type="Pfam" id="PF00135"/>
    </source>
</evidence>
<reference evidence="5" key="1">
    <citation type="submission" date="2013-04" db="EMBL/GenBank/DDBJ databases">
        <title>The Genome Sequence of Fonticula alba ATCC 38817.</title>
        <authorList>
            <consortium name="The Broad Institute Genomics Platform"/>
            <person name="Russ C."/>
            <person name="Cuomo C."/>
            <person name="Burger G."/>
            <person name="Gray M.W."/>
            <person name="Holland P.W.H."/>
            <person name="King N."/>
            <person name="Lang F.B.F."/>
            <person name="Roger A.J."/>
            <person name="Ruiz-Trillo I."/>
            <person name="Brown M."/>
            <person name="Walker B."/>
            <person name="Young S."/>
            <person name="Zeng Q."/>
            <person name="Gargeya S."/>
            <person name="Fitzgerald M."/>
            <person name="Haas B."/>
            <person name="Abouelleil A."/>
            <person name="Allen A.W."/>
            <person name="Alvarado L."/>
            <person name="Arachchi H.M."/>
            <person name="Berlin A.M."/>
            <person name="Chapman S.B."/>
            <person name="Gainer-Dewar J."/>
            <person name="Goldberg J."/>
            <person name="Griggs A."/>
            <person name="Gujja S."/>
            <person name="Hansen M."/>
            <person name="Howarth C."/>
            <person name="Imamovic A."/>
            <person name="Ireland A."/>
            <person name="Larimer J."/>
            <person name="McCowan C."/>
            <person name="Murphy C."/>
            <person name="Pearson M."/>
            <person name="Poon T.W."/>
            <person name="Priest M."/>
            <person name="Roberts A."/>
            <person name="Saif S."/>
            <person name="Shea T."/>
            <person name="Sisk P."/>
            <person name="Sykes S."/>
            <person name="Wortman J."/>
            <person name="Nusbaum C."/>
            <person name="Birren B."/>
        </authorList>
    </citation>
    <scope>NUCLEOTIDE SEQUENCE [LARGE SCALE GENOMIC DNA]</scope>
    <source>
        <strain evidence="5">ATCC 38817</strain>
    </source>
</reference>
<keyword evidence="6" id="KW-1185">Reference proteome</keyword>
<dbReference type="PANTHER" id="PTHR11559">
    <property type="entry name" value="CARBOXYLESTERASE"/>
    <property type="match status" value="1"/>
</dbReference>
<feature type="transmembrane region" description="Helical" evidence="3">
    <location>
        <begin position="674"/>
        <end position="692"/>
    </location>
</feature>
<proteinExistence type="inferred from homology"/>
<keyword evidence="3" id="KW-0812">Transmembrane</keyword>
<keyword evidence="2" id="KW-0378">Hydrolase</keyword>
<feature type="domain" description="Carboxylesterase type B" evidence="4">
    <location>
        <begin position="14"/>
        <end position="160"/>
    </location>
</feature>
<name>A0A058ZCT6_FONAL</name>
<evidence type="ECO:0000313" key="5">
    <source>
        <dbReference type="EMBL" id="KCV72225.1"/>
    </source>
</evidence>
<protein>
    <recommendedName>
        <fullName evidence="4">Carboxylesterase type B domain-containing protein</fullName>
    </recommendedName>
</protein>
<dbReference type="GO" id="GO:0016787">
    <property type="term" value="F:hydrolase activity"/>
    <property type="evidence" value="ECO:0007669"/>
    <property type="project" value="UniProtKB-KW"/>
</dbReference>
<dbReference type="EMBL" id="KB932202">
    <property type="protein sequence ID" value="KCV72225.1"/>
    <property type="molecule type" value="Genomic_DNA"/>
</dbReference>
<dbReference type="Proteomes" id="UP000030693">
    <property type="component" value="Unassembled WGS sequence"/>
</dbReference>
<dbReference type="InterPro" id="IPR050309">
    <property type="entry name" value="Type-B_Carboxylest/Lipase"/>
</dbReference>
<dbReference type="Gene3D" id="3.40.50.1820">
    <property type="entry name" value="alpha/beta hydrolase"/>
    <property type="match status" value="2"/>
</dbReference>
<dbReference type="OrthoDB" id="3200163at2759"/>
<dbReference type="PROSITE" id="PS00941">
    <property type="entry name" value="CARBOXYLESTERASE_B_2"/>
    <property type="match status" value="1"/>
</dbReference>
<dbReference type="PROSITE" id="PS00122">
    <property type="entry name" value="CARBOXYLESTERASE_B_1"/>
    <property type="match status" value="1"/>
</dbReference>